<dbReference type="InterPro" id="IPR012677">
    <property type="entry name" value="Nucleotide-bd_a/b_plait_sf"/>
</dbReference>
<dbReference type="SMART" id="SM00360">
    <property type="entry name" value="RRM"/>
    <property type="match status" value="1"/>
</dbReference>
<reference evidence="4" key="2">
    <citation type="journal article" date="2023" name="Plants (Basel)">
        <title>Annotation of the Turnera subulata (Passifloraceae) Draft Genome Reveals the S-Locus Evolved after the Divergence of Turneroideae from Passifloroideae in a Stepwise Manner.</title>
        <authorList>
            <person name="Henning P.M."/>
            <person name="Roalson E.H."/>
            <person name="Mir W."/>
            <person name="McCubbin A.G."/>
            <person name="Shore J.S."/>
        </authorList>
    </citation>
    <scope>NUCLEOTIDE SEQUENCE</scope>
    <source>
        <strain evidence="4">F60SS</strain>
    </source>
</reference>
<keyword evidence="5" id="KW-1185">Reference proteome</keyword>
<feature type="region of interest" description="Disordered" evidence="2">
    <location>
        <begin position="380"/>
        <end position="420"/>
    </location>
</feature>
<dbReference type="Proteomes" id="UP001141552">
    <property type="component" value="Unassembled WGS sequence"/>
</dbReference>
<feature type="domain" description="RRM" evidence="3">
    <location>
        <begin position="73"/>
        <end position="150"/>
    </location>
</feature>
<dbReference type="GO" id="GO:0003723">
    <property type="term" value="F:RNA binding"/>
    <property type="evidence" value="ECO:0007669"/>
    <property type="project" value="UniProtKB-UniRule"/>
</dbReference>
<dbReference type="AlphaFoldDB" id="A0A9Q0IZT5"/>
<feature type="compositionally biased region" description="Polar residues" evidence="2">
    <location>
        <begin position="21"/>
        <end position="35"/>
    </location>
</feature>
<sequence>MYLPTSPMSPHLRLNNRRPANPSSSTVHTDIPNTKTPKHLTPQHTHQSQTQTPFFSKWSPKQIESAIANGQAISLYVENIPAEWSPTDTYRIMSKYGEVMDVYIPMKRKRRGQRFCFVRFRCVRDTQRLLYDVNQIFVEAGPIRANIARERSGARQWQLPIKQNPTPRARGLVMPTKTYAATVTQSQKQDRMDEGKSTDVEVLTGTTFIPISETLSWLSRCAVGIIKDPKEMDYVHHIWALHGYGEVEVSELAGNSFLACFPSTDSMQQFLQAPPDWVSLWFDSIKPWCNGMRAETRRCWISVRELPLQVWCQEFFVLLGSQIGRLIRVDPRTEKRRRLEEARLEILTSQGTFINKTLSVQLLGHKYEITVVESGTCMESQSRTRSMVEDSESDDDSSAEEMAGDGAGGGGSASDPFQLMPIITKPGTGAVSVAGCPQRKEFDDLDSQQLLAVSNNQGIINQGNVQLGLSRDAVSGSNSNRISTFNSFDPLTREVEEVSDANGLNASKGPGVRSPTLSPKANSAQYAQPGYNTDESLSTEASVSTEVQELRLDWAIQSGRVSQGRKFKKIKKTGSLTSSNSSTNEEIRRVNIRLSQVTTPVDVDENTASFVEQEARETLNVGDALGWEASGSPQELVSMAQGLVEKEVSEWGRSREHV</sequence>
<dbReference type="PROSITE" id="PS50102">
    <property type="entry name" value="RRM"/>
    <property type="match status" value="1"/>
</dbReference>
<feature type="compositionally biased region" description="Acidic residues" evidence="2">
    <location>
        <begin position="389"/>
        <end position="403"/>
    </location>
</feature>
<organism evidence="4 5">
    <name type="scientific">Turnera subulata</name>
    <dbReference type="NCBI Taxonomy" id="218843"/>
    <lineage>
        <taxon>Eukaryota</taxon>
        <taxon>Viridiplantae</taxon>
        <taxon>Streptophyta</taxon>
        <taxon>Embryophyta</taxon>
        <taxon>Tracheophyta</taxon>
        <taxon>Spermatophyta</taxon>
        <taxon>Magnoliopsida</taxon>
        <taxon>eudicotyledons</taxon>
        <taxon>Gunneridae</taxon>
        <taxon>Pentapetalae</taxon>
        <taxon>rosids</taxon>
        <taxon>fabids</taxon>
        <taxon>Malpighiales</taxon>
        <taxon>Passifloraceae</taxon>
        <taxon>Turnera</taxon>
    </lineage>
</organism>
<keyword evidence="1" id="KW-0694">RNA-binding</keyword>
<dbReference type="InterPro" id="IPR035979">
    <property type="entry name" value="RBD_domain_sf"/>
</dbReference>
<gene>
    <name evidence="4" type="ORF">Tsubulata_029550</name>
</gene>
<dbReference type="Gene3D" id="3.30.70.330">
    <property type="match status" value="1"/>
</dbReference>
<evidence type="ECO:0000259" key="3">
    <source>
        <dbReference type="PROSITE" id="PS50102"/>
    </source>
</evidence>
<comment type="caution">
    <text evidence="4">The sequence shown here is derived from an EMBL/GenBank/DDBJ whole genome shotgun (WGS) entry which is preliminary data.</text>
</comment>
<evidence type="ECO:0000256" key="1">
    <source>
        <dbReference type="PROSITE-ProRule" id="PRU00176"/>
    </source>
</evidence>
<dbReference type="PANTHER" id="PTHR34427:SF5">
    <property type="entry name" value="DUF4283 DOMAIN-CONTAINING PROTEIN"/>
    <property type="match status" value="1"/>
</dbReference>
<feature type="region of interest" description="Disordered" evidence="2">
    <location>
        <begin position="1"/>
        <end position="53"/>
    </location>
</feature>
<feature type="compositionally biased region" description="Low complexity" evidence="2">
    <location>
        <begin position="42"/>
        <end position="53"/>
    </location>
</feature>
<dbReference type="OrthoDB" id="861279at2759"/>
<feature type="region of interest" description="Disordered" evidence="2">
    <location>
        <begin position="501"/>
        <end position="523"/>
    </location>
</feature>
<evidence type="ECO:0000256" key="2">
    <source>
        <dbReference type="SAM" id="MobiDB-lite"/>
    </source>
</evidence>
<dbReference type="SUPFAM" id="SSF54928">
    <property type="entry name" value="RNA-binding domain, RBD"/>
    <property type="match status" value="1"/>
</dbReference>
<protein>
    <recommendedName>
        <fullName evidence="3">RRM domain-containing protein</fullName>
    </recommendedName>
</protein>
<dbReference type="Pfam" id="PF00076">
    <property type="entry name" value="RRM_1"/>
    <property type="match status" value="1"/>
</dbReference>
<name>A0A9Q0IZT5_9ROSI</name>
<reference evidence="4" key="1">
    <citation type="submission" date="2022-02" db="EMBL/GenBank/DDBJ databases">
        <authorList>
            <person name="Henning P.M."/>
            <person name="McCubbin A.G."/>
            <person name="Shore J.S."/>
        </authorList>
    </citation>
    <scope>NUCLEOTIDE SEQUENCE</scope>
    <source>
        <strain evidence="4">F60SS</strain>
        <tissue evidence="4">Leaves</tissue>
    </source>
</reference>
<dbReference type="EMBL" id="JAKUCV010007651">
    <property type="protein sequence ID" value="KAJ4822525.1"/>
    <property type="molecule type" value="Genomic_DNA"/>
</dbReference>
<evidence type="ECO:0000313" key="4">
    <source>
        <dbReference type="EMBL" id="KAJ4822525.1"/>
    </source>
</evidence>
<proteinExistence type="predicted"/>
<accession>A0A9Q0IZT5</accession>
<evidence type="ECO:0000313" key="5">
    <source>
        <dbReference type="Proteomes" id="UP001141552"/>
    </source>
</evidence>
<dbReference type="InterPro" id="IPR000504">
    <property type="entry name" value="RRM_dom"/>
</dbReference>
<dbReference type="PANTHER" id="PTHR34427">
    <property type="entry name" value="DUF4283 DOMAIN PROTEIN"/>
    <property type="match status" value="1"/>
</dbReference>